<proteinExistence type="predicted"/>
<dbReference type="Proteomes" id="UP000030651">
    <property type="component" value="Unassembled WGS sequence"/>
</dbReference>
<evidence type="ECO:0000259" key="1">
    <source>
        <dbReference type="Pfam" id="PF06985"/>
    </source>
</evidence>
<dbReference type="OrthoDB" id="5428863at2759"/>
<organism evidence="2 3">
    <name type="scientific">Pestalotiopsis fici (strain W106-1 / CGMCC3.15140)</name>
    <dbReference type="NCBI Taxonomy" id="1229662"/>
    <lineage>
        <taxon>Eukaryota</taxon>
        <taxon>Fungi</taxon>
        <taxon>Dikarya</taxon>
        <taxon>Ascomycota</taxon>
        <taxon>Pezizomycotina</taxon>
        <taxon>Sordariomycetes</taxon>
        <taxon>Xylariomycetidae</taxon>
        <taxon>Amphisphaeriales</taxon>
        <taxon>Sporocadaceae</taxon>
        <taxon>Pestalotiopsis</taxon>
    </lineage>
</organism>
<sequence length="415" mass="47479">MGKVYEDAAVTLVAASGSDANHGLPGAPGHPNPSKVHPPITVDGCIVTEEAVPIDWEIQNSRWANRGWTFQEQFFSRRFLIFSPSQVSFECRCISFSPRFGFRGNERKTSLKTLRPAMKSLFSSLHGRNEVYGADSLRRYRALVAEYWPRLLSMEEDGINAFAAILVHLKDQWNAELHEPTMTFTAGMPHLIRQHAESPEPSLKLFVNGLTWYSKHPSRRREGFPSWCWAGWTSPGMQARLRWSSDDMSPDDMSPLLLVRNIFFRSSPDIDTSGVQWHQTTTPERVPIAEHDFPNVPEAVIFDAPVVYPGAVSWPEWRELPSLWGLHRVFWCLADTSLLIRDEFMNHIVNGEYCLLALIHEEEKRMDGASSSATFLIVRQVDQYRHERIGLAQLWGMDANEQLNRDSEIKTWELI</sequence>
<dbReference type="KEGG" id="pfy:PFICI_00320"/>
<dbReference type="EMBL" id="KI912109">
    <property type="protein sequence ID" value="ETS86492.1"/>
    <property type="molecule type" value="Genomic_DNA"/>
</dbReference>
<dbReference type="RefSeq" id="XP_007827092.1">
    <property type="nucleotide sequence ID" value="XM_007828901.1"/>
</dbReference>
<evidence type="ECO:0000313" key="2">
    <source>
        <dbReference type="EMBL" id="ETS86492.1"/>
    </source>
</evidence>
<evidence type="ECO:0000313" key="3">
    <source>
        <dbReference type="Proteomes" id="UP000030651"/>
    </source>
</evidence>
<dbReference type="InterPro" id="IPR010730">
    <property type="entry name" value="HET"/>
</dbReference>
<dbReference type="PANTHER" id="PTHR33112:SF1">
    <property type="entry name" value="HETEROKARYON INCOMPATIBILITY DOMAIN-CONTAINING PROTEIN"/>
    <property type="match status" value="1"/>
</dbReference>
<dbReference type="PANTHER" id="PTHR33112">
    <property type="entry name" value="DOMAIN PROTEIN, PUTATIVE-RELATED"/>
    <property type="match status" value="1"/>
</dbReference>
<feature type="domain" description="Heterokaryon incompatibility" evidence="1">
    <location>
        <begin position="1"/>
        <end position="72"/>
    </location>
</feature>
<dbReference type="Pfam" id="PF06985">
    <property type="entry name" value="HET"/>
    <property type="match status" value="1"/>
</dbReference>
<reference evidence="3" key="1">
    <citation type="journal article" date="2015" name="BMC Genomics">
        <title>Genomic and transcriptomic analysis of the endophytic fungus Pestalotiopsis fici reveals its lifestyle and high potential for synthesis of natural products.</title>
        <authorList>
            <person name="Wang X."/>
            <person name="Zhang X."/>
            <person name="Liu L."/>
            <person name="Xiang M."/>
            <person name="Wang W."/>
            <person name="Sun X."/>
            <person name="Che Y."/>
            <person name="Guo L."/>
            <person name="Liu G."/>
            <person name="Guo L."/>
            <person name="Wang C."/>
            <person name="Yin W.B."/>
            <person name="Stadler M."/>
            <person name="Zhang X."/>
            <person name="Liu X."/>
        </authorList>
    </citation>
    <scope>NUCLEOTIDE SEQUENCE [LARGE SCALE GENOMIC DNA]</scope>
    <source>
        <strain evidence="3">W106-1 / CGMCC3.15140</strain>
    </source>
</reference>
<gene>
    <name evidence="2" type="ORF">PFICI_00320</name>
</gene>
<name>W3XLY2_PESFW</name>
<dbReference type="STRING" id="1229662.W3XLY2"/>
<keyword evidence="3" id="KW-1185">Reference proteome</keyword>
<dbReference type="GeneID" id="19265333"/>
<dbReference type="HOGENOM" id="CLU_662400_0_0_1"/>
<dbReference type="InParanoid" id="W3XLY2"/>
<accession>W3XLY2</accession>
<protein>
    <recommendedName>
        <fullName evidence="1">Heterokaryon incompatibility domain-containing protein</fullName>
    </recommendedName>
</protein>
<dbReference type="AlphaFoldDB" id="W3XLY2"/>